<evidence type="ECO:0008006" key="5">
    <source>
        <dbReference type="Google" id="ProtNLM"/>
    </source>
</evidence>
<feature type="compositionally biased region" description="Basic and acidic residues" evidence="1">
    <location>
        <begin position="37"/>
        <end position="50"/>
    </location>
</feature>
<keyword evidence="2" id="KW-0732">Signal</keyword>
<dbReference type="OrthoDB" id="2753410at2759"/>
<protein>
    <recommendedName>
        <fullName evidence="5">Extracellular membrane protein CFEM domain-containing protein</fullName>
    </recommendedName>
</protein>
<name>A0A4Y9Y0P8_9AGAM</name>
<feature type="signal peptide" evidence="2">
    <location>
        <begin position="1"/>
        <end position="24"/>
    </location>
</feature>
<evidence type="ECO:0000313" key="3">
    <source>
        <dbReference type="EMBL" id="TFY55157.1"/>
    </source>
</evidence>
<dbReference type="Proteomes" id="UP000298327">
    <property type="component" value="Unassembled WGS sequence"/>
</dbReference>
<gene>
    <name evidence="3" type="ORF">EVG20_g9423</name>
</gene>
<evidence type="ECO:0000313" key="4">
    <source>
        <dbReference type="Proteomes" id="UP000298327"/>
    </source>
</evidence>
<feature type="region of interest" description="Disordered" evidence="1">
    <location>
        <begin position="21"/>
        <end position="61"/>
    </location>
</feature>
<accession>A0A4Y9Y0P8</accession>
<reference evidence="3 4" key="1">
    <citation type="submission" date="2019-02" db="EMBL/GenBank/DDBJ databases">
        <title>Genome sequencing of the rare red list fungi Dentipellis fragilis.</title>
        <authorList>
            <person name="Buettner E."/>
            <person name="Kellner H."/>
        </authorList>
    </citation>
    <scope>NUCLEOTIDE SEQUENCE [LARGE SCALE GENOMIC DNA]</scope>
    <source>
        <strain evidence="3 4">DSM 105465</strain>
    </source>
</reference>
<comment type="caution">
    <text evidence="3">The sequence shown here is derived from an EMBL/GenBank/DDBJ whole genome shotgun (WGS) entry which is preliminary data.</text>
</comment>
<sequence length="230" mass="23334">MLPACVLALLLASVEVGSPTRVHGHRTFRQPAPRTPRARDATGLRPDHAPRLSQHPHTPHASPEAILIRPRQCQPICTTPIVTINTCLTLACDCNKQVTDPLVKCVDCVVSLSPTPAHQEEGQAYLTVEVVTICRGGGFNVGPLNVVVSNVAAPSGSAASAAANSTIDIPVFSAPGSTGAAVVPPAPTPAPSSSSNGNDGNSGDNGPLGGAGAAGGKVQRSRCTRAGARS</sequence>
<organism evidence="3 4">
    <name type="scientific">Dentipellis fragilis</name>
    <dbReference type="NCBI Taxonomy" id="205917"/>
    <lineage>
        <taxon>Eukaryota</taxon>
        <taxon>Fungi</taxon>
        <taxon>Dikarya</taxon>
        <taxon>Basidiomycota</taxon>
        <taxon>Agaricomycotina</taxon>
        <taxon>Agaricomycetes</taxon>
        <taxon>Russulales</taxon>
        <taxon>Hericiaceae</taxon>
        <taxon>Dentipellis</taxon>
    </lineage>
</organism>
<feature type="compositionally biased region" description="Gly residues" evidence="1">
    <location>
        <begin position="206"/>
        <end position="215"/>
    </location>
</feature>
<feature type="chain" id="PRO_5021434180" description="Extracellular membrane protein CFEM domain-containing protein" evidence="2">
    <location>
        <begin position="25"/>
        <end position="230"/>
    </location>
</feature>
<keyword evidence="4" id="KW-1185">Reference proteome</keyword>
<feature type="region of interest" description="Disordered" evidence="1">
    <location>
        <begin position="178"/>
        <end position="230"/>
    </location>
</feature>
<evidence type="ECO:0000256" key="1">
    <source>
        <dbReference type="SAM" id="MobiDB-lite"/>
    </source>
</evidence>
<proteinExistence type="predicted"/>
<dbReference type="EMBL" id="SEOQ01000947">
    <property type="protein sequence ID" value="TFY55157.1"/>
    <property type="molecule type" value="Genomic_DNA"/>
</dbReference>
<feature type="compositionally biased region" description="Low complexity" evidence="1">
    <location>
        <begin position="191"/>
        <end position="205"/>
    </location>
</feature>
<evidence type="ECO:0000256" key="2">
    <source>
        <dbReference type="SAM" id="SignalP"/>
    </source>
</evidence>
<dbReference type="AlphaFoldDB" id="A0A4Y9Y0P8"/>